<dbReference type="Proteomes" id="UP000244441">
    <property type="component" value="Chromosome"/>
</dbReference>
<dbReference type="PANTHER" id="PTHR43861">
    <property type="entry name" value="TRANS-ACONITATE 2-METHYLTRANSFERASE-RELATED"/>
    <property type="match status" value="1"/>
</dbReference>
<feature type="domain" description="Methyltransferase" evidence="1">
    <location>
        <begin position="54"/>
        <end position="168"/>
    </location>
</feature>
<dbReference type="AlphaFoldDB" id="A0A2S0VTM1"/>
<dbReference type="Gene3D" id="3.40.50.150">
    <property type="entry name" value="Vaccinia Virus protein VP39"/>
    <property type="match status" value="1"/>
</dbReference>
<organism evidence="2 3">
    <name type="scientific">Saccharobesus litoralis</name>
    <dbReference type="NCBI Taxonomy" id="2172099"/>
    <lineage>
        <taxon>Bacteria</taxon>
        <taxon>Pseudomonadati</taxon>
        <taxon>Pseudomonadota</taxon>
        <taxon>Gammaproteobacteria</taxon>
        <taxon>Alteromonadales</taxon>
        <taxon>Alteromonadaceae</taxon>
        <taxon>Saccharobesus</taxon>
    </lineage>
</organism>
<keyword evidence="3" id="KW-1185">Reference proteome</keyword>
<proteinExistence type="predicted"/>
<dbReference type="KEGG" id="cate:C2869_14440"/>
<sequence length="270" mass="30278">MSPSLQPEQKVRIANAFSKAAKAYDQIARLQKSVVKHVCKLAKQSLSDNSSQPLRILDLGCGTADLATQLEQEISCFDYVGVDIAPGMLEVAKSKMTTKGYQRDFVLADIENLPELGQFDLIISSLAIQWCDIKLVFSQFEKHLKKNGCFVLSTLLDGTLAELNQTWLKLDETRHINQFLAEDTLRHKLQAISSLTSNVLSCVEELSYPNVLSIMHELKGIGANEVVNSDKQRKLTKAVLRQLEELYPTCNNEKVVSWHIAYIKGQLKNI</sequence>
<evidence type="ECO:0000259" key="1">
    <source>
        <dbReference type="Pfam" id="PF13847"/>
    </source>
</evidence>
<evidence type="ECO:0000313" key="3">
    <source>
        <dbReference type="Proteomes" id="UP000244441"/>
    </source>
</evidence>
<dbReference type="SUPFAM" id="SSF53335">
    <property type="entry name" value="S-adenosyl-L-methionine-dependent methyltransferases"/>
    <property type="match status" value="1"/>
</dbReference>
<dbReference type="Pfam" id="PF13847">
    <property type="entry name" value="Methyltransf_31"/>
    <property type="match status" value="1"/>
</dbReference>
<protein>
    <recommendedName>
        <fullName evidence="1">Methyltransferase domain-containing protein</fullName>
    </recommendedName>
</protein>
<gene>
    <name evidence="2" type="ORF">C2869_14440</name>
</gene>
<name>A0A2S0VTM1_9ALTE</name>
<dbReference type="RefSeq" id="WP_108603610.1">
    <property type="nucleotide sequence ID" value="NZ_CP026604.1"/>
</dbReference>
<evidence type="ECO:0000313" key="2">
    <source>
        <dbReference type="EMBL" id="AWB67564.1"/>
    </source>
</evidence>
<accession>A0A2S0VTM1</accession>
<dbReference type="EMBL" id="CP026604">
    <property type="protein sequence ID" value="AWB67564.1"/>
    <property type="molecule type" value="Genomic_DNA"/>
</dbReference>
<reference evidence="2 3" key="1">
    <citation type="submission" date="2018-01" db="EMBL/GenBank/DDBJ databases">
        <title>Genome sequence of a Cantenovulum-like bacteria.</title>
        <authorList>
            <person name="Tan W.R."/>
            <person name="Lau N.-S."/>
            <person name="Go F."/>
            <person name="Amirul A.-A.A."/>
        </authorList>
    </citation>
    <scope>NUCLEOTIDE SEQUENCE [LARGE SCALE GENOMIC DNA]</scope>
    <source>
        <strain evidence="2 3">CCB-QB4</strain>
    </source>
</reference>
<dbReference type="InterPro" id="IPR025714">
    <property type="entry name" value="Methyltranfer_dom"/>
</dbReference>
<dbReference type="CDD" id="cd02440">
    <property type="entry name" value="AdoMet_MTases"/>
    <property type="match status" value="1"/>
</dbReference>
<dbReference type="OrthoDB" id="9760689at2"/>
<dbReference type="InterPro" id="IPR029063">
    <property type="entry name" value="SAM-dependent_MTases_sf"/>
</dbReference>